<evidence type="ECO:0000313" key="2">
    <source>
        <dbReference type="Proteomes" id="UP000266118"/>
    </source>
</evidence>
<dbReference type="KEGG" id="ark:D6B99_11340"/>
<dbReference type="EMBL" id="CP032489">
    <property type="protein sequence ID" value="AYD48136.1"/>
    <property type="molecule type" value="Genomic_DNA"/>
</dbReference>
<dbReference type="Proteomes" id="UP000266118">
    <property type="component" value="Chromosome"/>
</dbReference>
<name>A0A386HRE7_9BACT</name>
<proteinExistence type="predicted"/>
<gene>
    <name evidence="1" type="ORF">D6B99_11340</name>
</gene>
<evidence type="ECO:0000313" key="1">
    <source>
        <dbReference type="EMBL" id="AYD48136.1"/>
    </source>
</evidence>
<dbReference type="AlphaFoldDB" id="A0A386HRE7"/>
<accession>A0A386HRE7</accession>
<dbReference type="OrthoDB" id="1325232at2"/>
<organism evidence="1 2">
    <name type="scientific">Arachidicoccus soli</name>
    <dbReference type="NCBI Taxonomy" id="2341117"/>
    <lineage>
        <taxon>Bacteria</taxon>
        <taxon>Pseudomonadati</taxon>
        <taxon>Bacteroidota</taxon>
        <taxon>Chitinophagia</taxon>
        <taxon>Chitinophagales</taxon>
        <taxon>Chitinophagaceae</taxon>
        <taxon>Arachidicoccus</taxon>
    </lineage>
</organism>
<sequence length="151" mass="17654">MVDILIEEWLALRGNAKKYKYVSRSAQDARPITNNVKALIEIVKYGSKIFTRSDVNKRAEKNNSNVYAAALNNIFNAMKGLRIFDRFGFDLQKENNIEKTSRSVIKDFDEWNFEINKFDWINNESDERLSKYIPLGQLLDLLNNRVDTNIE</sequence>
<keyword evidence="2" id="KW-1185">Reference proteome</keyword>
<reference evidence="1 2" key="1">
    <citation type="submission" date="2018-09" db="EMBL/GenBank/DDBJ databases">
        <title>Arachidicoccus sp. nov., a bacterium isolated from soil.</title>
        <authorList>
            <person name="Weon H.-Y."/>
            <person name="Kwon S.-W."/>
            <person name="Lee S.A."/>
        </authorList>
    </citation>
    <scope>NUCLEOTIDE SEQUENCE [LARGE SCALE GENOMIC DNA]</scope>
    <source>
        <strain evidence="1 2">KIS59-12</strain>
    </source>
</reference>
<protein>
    <submittedName>
        <fullName evidence="1">Uncharacterized protein</fullName>
    </submittedName>
</protein>